<keyword evidence="1" id="KW-0812">Transmembrane</keyword>
<keyword evidence="1" id="KW-1133">Transmembrane helix</keyword>
<proteinExistence type="predicted"/>
<feature type="transmembrane region" description="Helical" evidence="1">
    <location>
        <begin position="110"/>
        <end position="127"/>
    </location>
</feature>
<evidence type="ECO:0000313" key="3">
    <source>
        <dbReference type="Proteomes" id="UP001161423"/>
    </source>
</evidence>
<keyword evidence="1" id="KW-0472">Membrane</keyword>
<sequence>MSEFIDKLMSKDRPLWQRLLLWLVIIFLLFNTVGVALFFVFEIFGRYFGKLFVLILAGATLAIPIWRWHLKNVLQTWGNPSVSDFTRREDPATGGYLFDIQPARATRTPAIFLFAVGVFFLFSFILISSVWIYILSLIFIGVGCSFVLPGARYRKPARVSVSKQSIEHDDFSMPLASIAEIKVVHNGLVVAEDPIMPGPNGVPVSSMLGRHWGHRQAERDYCVEIRAEGNSEPYVLAGGLTLESATALVSDITKTKDEMSKSLS</sequence>
<comment type="caution">
    <text evidence="2">The sequence shown here is derived from an EMBL/GenBank/DDBJ whole genome shotgun (WGS) entry which is preliminary data.</text>
</comment>
<dbReference type="EMBL" id="BSND01000005">
    <property type="protein sequence ID" value="GLP99947.1"/>
    <property type="molecule type" value="Genomic_DNA"/>
</dbReference>
<dbReference type="RefSeq" id="WP_284723131.1">
    <property type="nucleotide sequence ID" value="NZ_BSND01000005.1"/>
</dbReference>
<feature type="transmembrane region" description="Helical" evidence="1">
    <location>
        <begin position="133"/>
        <end position="153"/>
    </location>
</feature>
<accession>A0ABQ5TUU3</accession>
<feature type="transmembrane region" description="Helical" evidence="1">
    <location>
        <begin position="20"/>
        <end position="41"/>
    </location>
</feature>
<gene>
    <name evidence="2" type="ORF">GCM10007891_18010</name>
</gene>
<evidence type="ECO:0000256" key="1">
    <source>
        <dbReference type="SAM" id="Phobius"/>
    </source>
</evidence>
<evidence type="ECO:0000313" key="2">
    <source>
        <dbReference type="EMBL" id="GLP99947.1"/>
    </source>
</evidence>
<protein>
    <submittedName>
        <fullName evidence="2">Uncharacterized protein</fullName>
    </submittedName>
</protein>
<keyword evidence="3" id="KW-1185">Reference proteome</keyword>
<dbReference type="Proteomes" id="UP001161423">
    <property type="component" value="Unassembled WGS sequence"/>
</dbReference>
<reference evidence="2" key="1">
    <citation type="journal article" date="2014" name="Int. J. Syst. Evol. Microbiol.">
        <title>Complete genome of a new Firmicutes species belonging to the dominant human colonic microbiota ('Ruminococcus bicirculans') reveals two chromosomes and a selective capacity to utilize plant glucans.</title>
        <authorList>
            <consortium name="NISC Comparative Sequencing Program"/>
            <person name="Wegmann U."/>
            <person name="Louis P."/>
            <person name="Goesmann A."/>
            <person name="Henrissat B."/>
            <person name="Duncan S.H."/>
            <person name="Flint H.J."/>
        </authorList>
    </citation>
    <scope>NUCLEOTIDE SEQUENCE</scope>
    <source>
        <strain evidence="2">NBRC 102424</strain>
    </source>
</reference>
<feature type="transmembrane region" description="Helical" evidence="1">
    <location>
        <begin position="47"/>
        <end position="66"/>
    </location>
</feature>
<reference evidence="2" key="2">
    <citation type="submission" date="2023-01" db="EMBL/GenBank/DDBJ databases">
        <title>Draft genome sequence of Methylophaga thalassica strain NBRC 102424.</title>
        <authorList>
            <person name="Sun Q."/>
            <person name="Mori K."/>
        </authorList>
    </citation>
    <scope>NUCLEOTIDE SEQUENCE</scope>
    <source>
        <strain evidence="2">NBRC 102424</strain>
    </source>
</reference>
<name>A0ABQ5TUU3_9GAMM</name>
<organism evidence="2 3">
    <name type="scientific">Methylophaga thalassica</name>
    <dbReference type="NCBI Taxonomy" id="40223"/>
    <lineage>
        <taxon>Bacteria</taxon>
        <taxon>Pseudomonadati</taxon>
        <taxon>Pseudomonadota</taxon>
        <taxon>Gammaproteobacteria</taxon>
        <taxon>Thiotrichales</taxon>
        <taxon>Piscirickettsiaceae</taxon>
        <taxon>Methylophaga</taxon>
    </lineage>
</organism>